<dbReference type="EMBL" id="LJIJ01000253">
    <property type="protein sequence ID" value="ODM99821.1"/>
    <property type="molecule type" value="Genomic_DNA"/>
</dbReference>
<feature type="signal peptide" evidence="2">
    <location>
        <begin position="1"/>
        <end position="26"/>
    </location>
</feature>
<feature type="compositionally biased region" description="Low complexity" evidence="1">
    <location>
        <begin position="350"/>
        <end position="385"/>
    </location>
</feature>
<evidence type="ECO:0000256" key="1">
    <source>
        <dbReference type="SAM" id="MobiDB-lite"/>
    </source>
</evidence>
<evidence type="ECO:0000256" key="2">
    <source>
        <dbReference type="SAM" id="SignalP"/>
    </source>
</evidence>
<feature type="chain" id="PRO_5008904987" evidence="2">
    <location>
        <begin position="27"/>
        <end position="430"/>
    </location>
</feature>
<feature type="compositionally biased region" description="Polar residues" evidence="1">
    <location>
        <begin position="333"/>
        <end position="349"/>
    </location>
</feature>
<accession>A0A1D2N3M1</accession>
<dbReference type="AlphaFoldDB" id="A0A1D2N3M1"/>
<reference evidence="3 4" key="1">
    <citation type="journal article" date="2016" name="Genome Biol. Evol.">
        <title>Gene Family Evolution Reflects Adaptation to Soil Environmental Stressors in the Genome of the Collembolan Orchesella cincta.</title>
        <authorList>
            <person name="Faddeeva-Vakhrusheva A."/>
            <person name="Derks M.F."/>
            <person name="Anvar S.Y."/>
            <person name="Agamennone V."/>
            <person name="Suring W."/>
            <person name="Smit S."/>
            <person name="van Straalen N.M."/>
            <person name="Roelofs D."/>
        </authorList>
    </citation>
    <scope>NUCLEOTIDE SEQUENCE [LARGE SCALE GENOMIC DNA]</scope>
    <source>
        <tissue evidence="3">Mixed pool</tissue>
    </source>
</reference>
<feature type="region of interest" description="Disordered" evidence="1">
    <location>
        <begin position="73"/>
        <end position="97"/>
    </location>
</feature>
<protein>
    <submittedName>
        <fullName evidence="3">Uncharacterized protein</fullName>
    </submittedName>
</protein>
<name>A0A1D2N3M1_ORCCI</name>
<evidence type="ECO:0000313" key="4">
    <source>
        <dbReference type="Proteomes" id="UP000094527"/>
    </source>
</evidence>
<feature type="non-terminal residue" evidence="3">
    <location>
        <position position="430"/>
    </location>
</feature>
<feature type="non-terminal residue" evidence="3">
    <location>
        <position position="1"/>
    </location>
</feature>
<gene>
    <name evidence="3" type="ORF">Ocin01_06849</name>
</gene>
<sequence length="430" mass="48428">HLLSSNVFVVPLIFLIASYNIVQVESVCVWQGGGGFKVACGFRQSGLFRLRSIGGIKGYVGAGFTIGDEDGFKDSLTNTEGHHHQPQPQGGYLPTHVHTQRSLPAGQHGQIGQFSQIQEHPMPPFSGDPNTQSQQQFQYLETIQDQLAVDHQNLELKAADQRSQKMLEQQLYAQGMPMPPSPTPTAKVKRAGGLTKRASLWNWPNIFGRGKNKENGHGKSKKQKNHDFHGQPQRHHGPPPNRRNGPPPHKNKPGPPPRFDRPGKNGPPRKDRFPDKQGRRGPGGPNKFPPRPPNNKENFMDYMKNPFSHLQENFIGKNSQENRRMHNIEQEQNHNFNKNFASGQPSHFPQQNNAQQNQFQHQQQHQQQQQQSSQFGGSSQQMPPLLMMPPAGPPSDGSNYPQFKKIPNNLNPNGNDFEDAPEFHQQQQQQ</sequence>
<dbReference type="OrthoDB" id="6505219at2759"/>
<feature type="compositionally biased region" description="Basic and acidic residues" evidence="1">
    <location>
        <begin position="258"/>
        <end position="278"/>
    </location>
</feature>
<feature type="region of interest" description="Disordered" evidence="1">
    <location>
        <begin position="202"/>
        <end position="305"/>
    </location>
</feature>
<proteinExistence type="predicted"/>
<dbReference type="Proteomes" id="UP000094527">
    <property type="component" value="Unassembled WGS sequence"/>
</dbReference>
<dbReference type="OMA" id="CVWQGGG"/>
<feature type="compositionally biased region" description="Pro residues" evidence="1">
    <location>
        <begin position="238"/>
        <end position="257"/>
    </location>
</feature>
<comment type="caution">
    <text evidence="3">The sequence shown here is derived from an EMBL/GenBank/DDBJ whole genome shotgun (WGS) entry which is preliminary data.</text>
</comment>
<feature type="region of interest" description="Disordered" evidence="1">
    <location>
        <begin position="320"/>
        <end position="430"/>
    </location>
</feature>
<feature type="compositionally biased region" description="Basic and acidic residues" evidence="1">
    <location>
        <begin position="320"/>
        <end position="332"/>
    </location>
</feature>
<organism evidence="3 4">
    <name type="scientific">Orchesella cincta</name>
    <name type="common">Springtail</name>
    <name type="synonym">Podura cincta</name>
    <dbReference type="NCBI Taxonomy" id="48709"/>
    <lineage>
        <taxon>Eukaryota</taxon>
        <taxon>Metazoa</taxon>
        <taxon>Ecdysozoa</taxon>
        <taxon>Arthropoda</taxon>
        <taxon>Hexapoda</taxon>
        <taxon>Collembola</taxon>
        <taxon>Entomobryomorpha</taxon>
        <taxon>Entomobryoidea</taxon>
        <taxon>Orchesellidae</taxon>
        <taxon>Orchesellinae</taxon>
        <taxon>Orchesella</taxon>
    </lineage>
</organism>
<keyword evidence="4" id="KW-1185">Reference proteome</keyword>
<keyword evidence="2" id="KW-0732">Signal</keyword>
<evidence type="ECO:0000313" key="3">
    <source>
        <dbReference type="EMBL" id="ODM99821.1"/>
    </source>
</evidence>